<dbReference type="AlphaFoldDB" id="A0A392V544"/>
<feature type="compositionally biased region" description="Basic and acidic residues" evidence="1">
    <location>
        <begin position="1"/>
        <end position="15"/>
    </location>
</feature>
<sequence>MEDRKAHHSIKHGDSTSRSVYPTTKRSNQRCLSENQRSGIPVDFVIVDIEEDADIPIILGRP</sequence>
<protein>
    <submittedName>
        <fullName evidence="2">Uncharacterized protein</fullName>
    </submittedName>
</protein>
<feature type="non-terminal residue" evidence="2">
    <location>
        <position position="62"/>
    </location>
</feature>
<keyword evidence="3" id="KW-1185">Reference proteome</keyword>
<organism evidence="2 3">
    <name type="scientific">Trifolium medium</name>
    <dbReference type="NCBI Taxonomy" id="97028"/>
    <lineage>
        <taxon>Eukaryota</taxon>
        <taxon>Viridiplantae</taxon>
        <taxon>Streptophyta</taxon>
        <taxon>Embryophyta</taxon>
        <taxon>Tracheophyta</taxon>
        <taxon>Spermatophyta</taxon>
        <taxon>Magnoliopsida</taxon>
        <taxon>eudicotyledons</taxon>
        <taxon>Gunneridae</taxon>
        <taxon>Pentapetalae</taxon>
        <taxon>rosids</taxon>
        <taxon>fabids</taxon>
        <taxon>Fabales</taxon>
        <taxon>Fabaceae</taxon>
        <taxon>Papilionoideae</taxon>
        <taxon>50 kb inversion clade</taxon>
        <taxon>NPAAA clade</taxon>
        <taxon>Hologalegina</taxon>
        <taxon>IRL clade</taxon>
        <taxon>Trifolieae</taxon>
        <taxon>Trifolium</taxon>
    </lineage>
</organism>
<dbReference type="EMBL" id="LXQA011045728">
    <property type="protein sequence ID" value="MCI82533.1"/>
    <property type="molecule type" value="Genomic_DNA"/>
</dbReference>
<dbReference type="Proteomes" id="UP000265520">
    <property type="component" value="Unassembled WGS sequence"/>
</dbReference>
<feature type="region of interest" description="Disordered" evidence="1">
    <location>
        <begin position="1"/>
        <end position="34"/>
    </location>
</feature>
<evidence type="ECO:0000256" key="1">
    <source>
        <dbReference type="SAM" id="MobiDB-lite"/>
    </source>
</evidence>
<name>A0A392V544_9FABA</name>
<accession>A0A392V544</accession>
<reference evidence="2 3" key="1">
    <citation type="journal article" date="2018" name="Front. Plant Sci.">
        <title>Red Clover (Trifolium pratense) and Zigzag Clover (T. medium) - A Picture of Genomic Similarities and Differences.</title>
        <authorList>
            <person name="Dluhosova J."/>
            <person name="Istvanek J."/>
            <person name="Nedelnik J."/>
            <person name="Repkova J."/>
        </authorList>
    </citation>
    <scope>NUCLEOTIDE SEQUENCE [LARGE SCALE GENOMIC DNA]</scope>
    <source>
        <strain evidence="3">cv. 10/8</strain>
        <tissue evidence="2">Leaf</tissue>
    </source>
</reference>
<comment type="caution">
    <text evidence="2">The sequence shown here is derived from an EMBL/GenBank/DDBJ whole genome shotgun (WGS) entry which is preliminary data.</text>
</comment>
<evidence type="ECO:0000313" key="2">
    <source>
        <dbReference type="EMBL" id="MCI82533.1"/>
    </source>
</evidence>
<evidence type="ECO:0000313" key="3">
    <source>
        <dbReference type="Proteomes" id="UP000265520"/>
    </source>
</evidence>
<feature type="compositionally biased region" description="Polar residues" evidence="1">
    <location>
        <begin position="16"/>
        <end position="34"/>
    </location>
</feature>
<proteinExistence type="predicted"/>